<dbReference type="OrthoDB" id="498927at2759"/>
<dbReference type="Pfam" id="PF03399">
    <property type="entry name" value="SAC3_GANP"/>
    <property type="match status" value="1"/>
</dbReference>
<evidence type="ECO:0000313" key="2">
    <source>
        <dbReference type="EMBL" id="EEH56023.1"/>
    </source>
</evidence>
<keyword evidence="3" id="KW-1185">Reference proteome</keyword>
<proteinExistence type="predicted"/>
<dbReference type="GeneID" id="9685224"/>
<dbReference type="InterPro" id="IPR005062">
    <property type="entry name" value="SAC3/GANP/THP3_conserved"/>
</dbReference>
<feature type="domain" description="SAC3/GANP/THP3 conserved" evidence="1">
    <location>
        <begin position="27"/>
        <end position="238"/>
    </location>
</feature>
<dbReference type="OMA" id="ANYHRFF"/>
<dbReference type="AlphaFoldDB" id="C1MVN9"/>
<sequence length="327" mass="35824">MENQTTTEKEQTWDALTIKGTCERLEKSYFRLTSAPDPATVRPQPVLEKSLARLKSAAKGESYHYLTDQLKALRQDCTVQRLRNAFTAEVYEHHARVALQNDDLGEFNQCQTVLKTLYGEGVEGEEMEFLAYRVLYSAVTGVTGSNINTVLATACAMRSHPAIAHALAVRSALKEDNAVDWFRLRVAAKKFGLGKELMDVRTEEVRFKHVTMMATVCKPTVPVTHLAHVLGFSGDRAEEEMDAKASGCGALGGERDGEETAADEEAACVTWLEEHGAVVVDVAGAKHVDSKESLPKLFVPEDKNAVAHGDQTLDYADFLASVGTFTG</sequence>
<dbReference type="RefSeq" id="XP_003060071.1">
    <property type="nucleotide sequence ID" value="XM_003060025.1"/>
</dbReference>
<dbReference type="PANTHER" id="PTHR12436:SF4">
    <property type="entry name" value="LEUKOCYTE RECEPTOR CLUSTER MEMBER 8"/>
    <property type="match status" value="1"/>
</dbReference>
<organism evidence="3">
    <name type="scientific">Micromonas pusilla (strain CCMP1545)</name>
    <name type="common">Picoplanktonic green alga</name>
    <dbReference type="NCBI Taxonomy" id="564608"/>
    <lineage>
        <taxon>Eukaryota</taxon>
        <taxon>Viridiplantae</taxon>
        <taxon>Chlorophyta</taxon>
        <taxon>Mamiellophyceae</taxon>
        <taxon>Mamiellales</taxon>
        <taxon>Mamiellaceae</taxon>
        <taxon>Micromonas</taxon>
    </lineage>
</organism>
<evidence type="ECO:0000259" key="1">
    <source>
        <dbReference type="Pfam" id="PF03399"/>
    </source>
</evidence>
<dbReference type="KEGG" id="mpp:MICPUCDRAFT_18380"/>
<dbReference type="PANTHER" id="PTHR12436">
    <property type="entry name" value="80 KDA MCM3-ASSOCIATED PROTEIN"/>
    <property type="match status" value="1"/>
</dbReference>
<gene>
    <name evidence="2" type="ORF">MICPUCDRAFT_18380</name>
</gene>
<reference evidence="2 3" key="1">
    <citation type="journal article" date="2009" name="Science">
        <title>Green evolution and dynamic adaptations revealed by genomes of the marine picoeukaryotes Micromonas.</title>
        <authorList>
            <person name="Worden A.Z."/>
            <person name="Lee J.H."/>
            <person name="Mock T."/>
            <person name="Rouze P."/>
            <person name="Simmons M.P."/>
            <person name="Aerts A.L."/>
            <person name="Allen A.E."/>
            <person name="Cuvelier M.L."/>
            <person name="Derelle E."/>
            <person name="Everett M.V."/>
            <person name="Foulon E."/>
            <person name="Grimwood J."/>
            <person name="Gundlach H."/>
            <person name="Henrissat B."/>
            <person name="Napoli C."/>
            <person name="McDonald S.M."/>
            <person name="Parker M.S."/>
            <person name="Rombauts S."/>
            <person name="Salamov A."/>
            <person name="Von Dassow P."/>
            <person name="Badger J.H."/>
            <person name="Coutinho P.M."/>
            <person name="Demir E."/>
            <person name="Dubchak I."/>
            <person name="Gentemann C."/>
            <person name="Eikrem W."/>
            <person name="Gready J.E."/>
            <person name="John U."/>
            <person name="Lanier W."/>
            <person name="Lindquist E.A."/>
            <person name="Lucas S."/>
            <person name="Mayer K.F."/>
            <person name="Moreau H."/>
            <person name="Not F."/>
            <person name="Otillar R."/>
            <person name="Panaud O."/>
            <person name="Pangilinan J."/>
            <person name="Paulsen I."/>
            <person name="Piegu B."/>
            <person name="Poliakov A."/>
            <person name="Robbens S."/>
            <person name="Schmutz J."/>
            <person name="Toulza E."/>
            <person name="Wyss T."/>
            <person name="Zelensky A."/>
            <person name="Zhou K."/>
            <person name="Armbrust E.V."/>
            <person name="Bhattacharya D."/>
            <person name="Goodenough U.W."/>
            <person name="Van de Peer Y."/>
            <person name="Grigoriev I.V."/>
        </authorList>
    </citation>
    <scope>NUCLEOTIDE SEQUENCE [LARGE SCALE GENOMIC DNA]</scope>
    <source>
        <strain evidence="2 3">CCMP1545</strain>
    </source>
</reference>
<dbReference type="Gene3D" id="1.25.40.990">
    <property type="match status" value="1"/>
</dbReference>
<dbReference type="eggNOG" id="KOG1861">
    <property type="taxonomic scope" value="Eukaryota"/>
</dbReference>
<dbReference type="EMBL" id="GG663741">
    <property type="protein sequence ID" value="EEH56023.1"/>
    <property type="molecule type" value="Genomic_DNA"/>
</dbReference>
<dbReference type="GO" id="GO:0005634">
    <property type="term" value="C:nucleus"/>
    <property type="evidence" value="ECO:0007669"/>
    <property type="project" value="TreeGrafter"/>
</dbReference>
<accession>C1MVN9</accession>
<dbReference type="InterPro" id="IPR045107">
    <property type="entry name" value="SAC3/GANP/THP3"/>
</dbReference>
<dbReference type="STRING" id="564608.C1MVN9"/>
<evidence type="ECO:0000313" key="3">
    <source>
        <dbReference type="Proteomes" id="UP000001876"/>
    </source>
</evidence>
<name>C1MVN9_MICPC</name>
<protein>
    <submittedName>
        <fullName evidence="2">Predicted protein</fullName>
    </submittedName>
</protein>
<dbReference type="Proteomes" id="UP000001876">
    <property type="component" value="Unassembled WGS sequence"/>
</dbReference>